<evidence type="ECO:0000313" key="4">
    <source>
        <dbReference type="EMBL" id="MVN91207.1"/>
    </source>
</evidence>
<dbReference type="EMBL" id="WQLA01000003">
    <property type="protein sequence ID" value="MVN91207.1"/>
    <property type="molecule type" value="Genomic_DNA"/>
</dbReference>
<dbReference type="CDD" id="cd01172">
    <property type="entry name" value="RfaE_like"/>
    <property type="match status" value="1"/>
</dbReference>
<dbReference type="Gene3D" id="3.40.1190.20">
    <property type="match status" value="1"/>
</dbReference>
<dbReference type="InterPro" id="IPR011611">
    <property type="entry name" value="PfkB_dom"/>
</dbReference>
<dbReference type="NCBIfam" id="TIGR02198">
    <property type="entry name" value="rfaE_dom_I"/>
    <property type="match status" value="1"/>
</dbReference>
<sequence length="315" mass="33666">MYKINTSVKILVIGDLMIDHYIYGDCNRISPEAPIPVVEVTHETHTLGGAGNVVKNINALECNSEILSVVGNDADAQRVKQLLKEAGSKSEGLVHDDSRCTTIKSRVLAVKHQLIRLDRELTDGISELVEHAIINKLKAVVDDYDVILVSDYNKGLLTPTLLLQIMLIGKQAGKKILVDPKGTDFSKYKGATLIKPNRKEAGLATGIKIKDQESLEQACRKIKEITDCESVIVTLSEDGIALFTDNTLTVIATKALGVIDVTGAGDTVLASLGVALASGYSLPEACEFANFGAAVVVSKVGSATATINEINAQIN</sequence>
<dbReference type="Proteomes" id="UP000434850">
    <property type="component" value="Unassembled WGS sequence"/>
</dbReference>
<dbReference type="RefSeq" id="WP_157541329.1">
    <property type="nucleotide sequence ID" value="NZ_WQLA01000003.1"/>
</dbReference>
<dbReference type="GO" id="GO:0016773">
    <property type="term" value="F:phosphotransferase activity, alcohol group as acceptor"/>
    <property type="evidence" value="ECO:0007669"/>
    <property type="project" value="InterPro"/>
</dbReference>
<dbReference type="OrthoDB" id="9802794at2"/>
<dbReference type="SUPFAM" id="SSF53613">
    <property type="entry name" value="Ribokinase-like"/>
    <property type="match status" value="1"/>
</dbReference>
<name>A0A6I4I8H9_9SPHI</name>
<dbReference type="GO" id="GO:0005829">
    <property type="term" value="C:cytosol"/>
    <property type="evidence" value="ECO:0007669"/>
    <property type="project" value="TreeGrafter"/>
</dbReference>
<accession>A0A6I4I8H9</accession>
<dbReference type="InterPro" id="IPR029056">
    <property type="entry name" value="Ribokinase-like"/>
</dbReference>
<dbReference type="AlphaFoldDB" id="A0A6I4I8H9"/>
<dbReference type="PANTHER" id="PTHR46969">
    <property type="entry name" value="BIFUNCTIONAL PROTEIN HLDE"/>
    <property type="match status" value="1"/>
</dbReference>
<organism evidence="4 5">
    <name type="scientific">Mucilaginibacter aquatilis</name>
    <dbReference type="NCBI Taxonomy" id="1517760"/>
    <lineage>
        <taxon>Bacteria</taxon>
        <taxon>Pseudomonadati</taxon>
        <taxon>Bacteroidota</taxon>
        <taxon>Sphingobacteriia</taxon>
        <taxon>Sphingobacteriales</taxon>
        <taxon>Sphingobacteriaceae</taxon>
        <taxon>Mucilaginibacter</taxon>
    </lineage>
</organism>
<proteinExistence type="predicted"/>
<dbReference type="InterPro" id="IPR011913">
    <property type="entry name" value="RfaE_dom_I"/>
</dbReference>
<reference evidence="4 5" key="1">
    <citation type="submission" date="2019-12" db="EMBL/GenBank/DDBJ databases">
        <title>Mucilaginibacter sp. HME9299 genome sequencing and assembly.</title>
        <authorList>
            <person name="Kang H."/>
            <person name="Kim H."/>
            <person name="Joh K."/>
        </authorList>
    </citation>
    <scope>NUCLEOTIDE SEQUENCE [LARGE SCALE GENOMIC DNA]</scope>
    <source>
        <strain evidence="4 5">HME9299</strain>
    </source>
</reference>
<dbReference type="Pfam" id="PF00294">
    <property type="entry name" value="PfkB"/>
    <property type="match status" value="1"/>
</dbReference>
<feature type="domain" description="Carbohydrate kinase PfkB" evidence="3">
    <location>
        <begin position="9"/>
        <end position="304"/>
    </location>
</feature>
<keyword evidence="5" id="KW-1185">Reference proteome</keyword>
<evidence type="ECO:0000256" key="2">
    <source>
        <dbReference type="ARBA" id="ARBA00022777"/>
    </source>
</evidence>
<keyword evidence="1" id="KW-0808">Transferase</keyword>
<protein>
    <submittedName>
        <fullName evidence="4">D-glycero-beta-D-manno-heptose-7-phosphate kinase</fullName>
    </submittedName>
</protein>
<comment type="caution">
    <text evidence="4">The sequence shown here is derived from an EMBL/GenBank/DDBJ whole genome shotgun (WGS) entry which is preliminary data.</text>
</comment>
<evidence type="ECO:0000313" key="5">
    <source>
        <dbReference type="Proteomes" id="UP000434850"/>
    </source>
</evidence>
<keyword evidence="2 4" id="KW-0418">Kinase</keyword>
<dbReference type="GO" id="GO:0033785">
    <property type="term" value="F:heptose 7-phosphate kinase activity"/>
    <property type="evidence" value="ECO:0007669"/>
    <property type="project" value="TreeGrafter"/>
</dbReference>
<dbReference type="GO" id="GO:0033786">
    <property type="term" value="F:heptose-1-phosphate adenylyltransferase activity"/>
    <property type="evidence" value="ECO:0007669"/>
    <property type="project" value="TreeGrafter"/>
</dbReference>
<dbReference type="PANTHER" id="PTHR46969:SF1">
    <property type="entry name" value="BIFUNCTIONAL PROTEIN HLDE"/>
    <property type="match status" value="1"/>
</dbReference>
<gene>
    <name evidence="4" type="primary">rfaE1</name>
    <name evidence="4" type="ORF">GO816_08740</name>
</gene>
<evidence type="ECO:0000256" key="1">
    <source>
        <dbReference type="ARBA" id="ARBA00022679"/>
    </source>
</evidence>
<evidence type="ECO:0000259" key="3">
    <source>
        <dbReference type="Pfam" id="PF00294"/>
    </source>
</evidence>